<dbReference type="Pfam" id="PF03450">
    <property type="entry name" value="CO_deh_flav_C"/>
    <property type="match status" value="1"/>
</dbReference>
<evidence type="ECO:0000256" key="3">
    <source>
        <dbReference type="ARBA" id="ARBA00022505"/>
    </source>
</evidence>
<evidence type="ECO:0000256" key="11">
    <source>
        <dbReference type="ARBA" id="ARBA00034078"/>
    </source>
</evidence>
<feature type="domain" description="2Fe-2S ferredoxin-type" evidence="15">
    <location>
        <begin position="5"/>
        <end position="92"/>
    </location>
</feature>
<dbReference type="Pfam" id="PF20256">
    <property type="entry name" value="MoCoBD_2"/>
    <property type="match status" value="1"/>
</dbReference>
<dbReference type="SUPFAM" id="SSF56176">
    <property type="entry name" value="FAD-binding/transporter-associated domain-like"/>
    <property type="match status" value="1"/>
</dbReference>
<evidence type="ECO:0000256" key="12">
    <source>
        <dbReference type="PIRSR" id="PIRSR000127-1"/>
    </source>
</evidence>
<dbReference type="InterPro" id="IPR036856">
    <property type="entry name" value="Ald_Oxase/Xan_DH_a/b_sf"/>
</dbReference>
<dbReference type="PANTHER" id="PTHR45444:SF3">
    <property type="entry name" value="XANTHINE DEHYDROGENASE"/>
    <property type="match status" value="1"/>
</dbReference>
<evidence type="ECO:0000256" key="8">
    <source>
        <dbReference type="ARBA" id="ARBA00023002"/>
    </source>
</evidence>
<evidence type="ECO:0000259" key="15">
    <source>
        <dbReference type="PROSITE" id="PS51085"/>
    </source>
</evidence>
<evidence type="ECO:0000256" key="4">
    <source>
        <dbReference type="ARBA" id="ARBA00022630"/>
    </source>
</evidence>
<evidence type="ECO:0000256" key="10">
    <source>
        <dbReference type="ARBA" id="ARBA00023014"/>
    </source>
</evidence>
<evidence type="ECO:0000256" key="9">
    <source>
        <dbReference type="ARBA" id="ARBA00023004"/>
    </source>
</evidence>
<keyword evidence="8" id="KW-0560">Oxidoreductase</keyword>
<dbReference type="InterPro" id="IPR036318">
    <property type="entry name" value="FAD-bd_PCMH-like_sf"/>
</dbReference>
<feature type="binding site" evidence="14">
    <location>
        <position position="150"/>
    </location>
    <ligand>
        <name>[2Fe-2S] cluster</name>
        <dbReference type="ChEBI" id="CHEBI:190135"/>
        <label>2</label>
    </ligand>
</feature>
<dbReference type="SUPFAM" id="SSF55447">
    <property type="entry name" value="CO dehydrogenase flavoprotein C-terminal domain-like"/>
    <property type="match status" value="1"/>
</dbReference>
<dbReference type="InterPro" id="IPR001041">
    <property type="entry name" value="2Fe-2S_ferredoxin-type"/>
</dbReference>
<dbReference type="SUPFAM" id="SSF54665">
    <property type="entry name" value="CO dehydrogenase molybdoprotein N-domain-like"/>
    <property type="match status" value="1"/>
</dbReference>
<dbReference type="GO" id="GO:0016491">
    <property type="term" value="F:oxidoreductase activity"/>
    <property type="evidence" value="ECO:0007669"/>
    <property type="project" value="UniProtKB-KW"/>
</dbReference>
<dbReference type="SMART" id="SM01092">
    <property type="entry name" value="CO_deh_flav_C"/>
    <property type="match status" value="1"/>
</dbReference>
<keyword evidence="5 14" id="KW-0001">2Fe-2S</keyword>
<feature type="binding site" evidence="14">
    <location>
        <position position="152"/>
    </location>
    <ligand>
        <name>[2Fe-2S] cluster</name>
        <dbReference type="ChEBI" id="CHEBI:190135"/>
        <label>2</label>
    </ligand>
</feature>
<feature type="active site" description="Proton acceptor" evidence="12">
    <location>
        <position position="1271"/>
    </location>
</feature>
<dbReference type="InterPro" id="IPR002346">
    <property type="entry name" value="Mopterin_DH_FAD-bd"/>
</dbReference>
<dbReference type="Pfam" id="PF02738">
    <property type="entry name" value="MoCoBD_1"/>
    <property type="match status" value="1"/>
</dbReference>
<dbReference type="InterPro" id="IPR016169">
    <property type="entry name" value="FAD-bd_PCMH_sub2"/>
</dbReference>
<dbReference type="SUPFAM" id="SSF54292">
    <property type="entry name" value="2Fe-2S ferredoxin-like"/>
    <property type="match status" value="1"/>
</dbReference>
<dbReference type="GO" id="GO:0051537">
    <property type="term" value="F:2 iron, 2 sulfur cluster binding"/>
    <property type="evidence" value="ECO:0007669"/>
    <property type="project" value="UniProtKB-KW"/>
</dbReference>
<dbReference type="EMBL" id="CAJNOJ010000545">
    <property type="protein sequence ID" value="CAF1480889.1"/>
    <property type="molecule type" value="Genomic_DNA"/>
</dbReference>
<comment type="cofactor">
    <cofactor evidence="1 13">
        <name>FAD</name>
        <dbReference type="ChEBI" id="CHEBI:57692"/>
    </cofactor>
</comment>
<feature type="binding site" evidence="14">
    <location>
        <position position="118"/>
    </location>
    <ligand>
        <name>[2Fe-2S] cluster</name>
        <dbReference type="ChEBI" id="CHEBI:190135"/>
        <label>2</label>
    </ligand>
</feature>
<keyword evidence="4" id="KW-0285">Flavoprotein</keyword>
<feature type="binding site" evidence="13">
    <location>
        <position position="396"/>
    </location>
    <ligand>
        <name>FAD</name>
        <dbReference type="ChEBI" id="CHEBI:57692"/>
    </ligand>
</feature>
<feature type="binding site" evidence="14">
    <location>
        <position position="44"/>
    </location>
    <ligand>
        <name>[2Fe-2S] cluster</name>
        <dbReference type="ChEBI" id="CHEBI:190135"/>
        <label>1</label>
    </ligand>
</feature>
<evidence type="ECO:0000313" key="17">
    <source>
        <dbReference type="EMBL" id="CAF1480889.1"/>
    </source>
</evidence>
<reference evidence="17" key="1">
    <citation type="submission" date="2021-02" db="EMBL/GenBank/DDBJ databases">
        <authorList>
            <person name="Nowell W R."/>
        </authorList>
    </citation>
    <scope>NUCLEOTIDE SEQUENCE</scope>
</reference>
<dbReference type="Pfam" id="PF01315">
    <property type="entry name" value="Ald_Xan_dh_C"/>
    <property type="match status" value="1"/>
</dbReference>
<protein>
    <recommendedName>
        <fullName evidence="19">Xanthine dehydrogenase</fullName>
    </recommendedName>
</protein>
<feature type="binding site" evidence="13">
    <location>
        <begin position="248"/>
        <end position="255"/>
    </location>
    <ligand>
        <name>FAD</name>
        <dbReference type="ChEBI" id="CHEBI:57692"/>
    </ligand>
</feature>
<dbReference type="Proteomes" id="UP000663852">
    <property type="component" value="Unassembled WGS sequence"/>
</dbReference>
<dbReference type="InterPro" id="IPR036683">
    <property type="entry name" value="CO_DH_flav_C_dom_sf"/>
</dbReference>
<dbReference type="GO" id="GO:0071949">
    <property type="term" value="F:FAD binding"/>
    <property type="evidence" value="ECO:0007669"/>
    <property type="project" value="InterPro"/>
</dbReference>
<dbReference type="Pfam" id="PF01799">
    <property type="entry name" value="Fer2_2"/>
    <property type="match status" value="1"/>
</dbReference>
<evidence type="ECO:0000256" key="7">
    <source>
        <dbReference type="ARBA" id="ARBA00022827"/>
    </source>
</evidence>
<dbReference type="PANTHER" id="PTHR45444">
    <property type="entry name" value="XANTHINE DEHYDROGENASE"/>
    <property type="match status" value="1"/>
</dbReference>
<evidence type="ECO:0000313" key="18">
    <source>
        <dbReference type="Proteomes" id="UP000663852"/>
    </source>
</evidence>
<dbReference type="SUPFAM" id="SSF56003">
    <property type="entry name" value="Molybdenum cofactor-binding domain"/>
    <property type="match status" value="1"/>
</dbReference>
<feature type="binding site" evidence="13">
    <location>
        <position position="917"/>
    </location>
    <ligand>
        <name>substrate</name>
    </ligand>
</feature>
<gene>
    <name evidence="17" type="ORF">EDS130_LOCUS41430</name>
</gene>
<dbReference type="InterPro" id="IPR036010">
    <property type="entry name" value="2Fe-2S_ferredoxin-like_sf"/>
</dbReference>
<keyword evidence="3 14" id="KW-0500">Molybdenum</keyword>
<dbReference type="Gene3D" id="3.30.365.10">
    <property type="entry name" value="Aldehyde oxidase/xanthine dehydrogenase, molybdopterin binding domain"/>
    <property type="match status" value="4"/>
</dbReference>
<dbReference type="FunFam" id="3.10.20.30:FF:000015">
    <property type="entry name" value="Aldehyde oxidase 1"/>
    <property type="match status" value="1"/>
</dbReference>
<feature type="binding site" evidence="13">
    <location>
        <position position="328"/>
    </location>
    <ligand>
        <name>FAD</name>
        <dbReference type="ChEBI" id="CHEBI:57692"/>
    </ligand>
</feature>
<dbReference type="InterPro" id="IPR036884">
    <property type="entry name" value="2Fe-2S-bd_dom_sf"/>
</dbReference>
<keyword evidence="7 13" id="KW-0274">FAD</keyword>
<dbReference type="PROSITE" id="PS00197">
    <property type="entry name" value="2FE2S_FER_1"/>
    <property type="match status" value="1"/>
</dbReference>
<dbReference type="Gene3D" id="3.30.465.10">
    <property type="match status" value="1"/>
</dbReference>
<dbReference type="InterPro" id="IPR016166">
    <property type="entry name" value="FAD-bd_PCMH"/>
</dbReference>
<comment type="cofactor">
    <cofactor evidence="14">
        <name>Mo-molybdopterin</name>
        <dbReference type="ChEBI" id="CHEBI:71302"/>
    </cofactor>
    <text evidence="14">Binds 1 Mo-molybdopterin (Mo-MPT) cofactor per subunit.</text>
</comment>
<proteinExistence type="inferred from homology"/>
<comment type="similarity">
    <text evidence="2">Belongs to the xanthine dehydrogenase family.</text>
</comment>
<evidence type="ECO:0000259" key="16">
    <source>
        <dbReference type="PROSITE" id="PS51387"/>
    </source>
</evidence>
<feature type="binding site" evidence="14">
    <location>
        <position position="915"/>
    </location>
    <ligand>
        <name>Mo-molybdopterin</name>
        <dbReference type="ChEBI" id="CHEBI:71302"/>
    </ligand>
    <ligandPart>
        <name>Mo</name>
        <dbReference type="ChEBI" id="CHEBI:28685"/>
    </ligandPart>
</feature>
<sequence>MDRIDYLTFFVNGREIIERDCQPEWTLLWYLRNKCRLTGPKLGCGEGGCGACTVLISHHDQASDKIVHRAVNGCLVSVCSVDGCHITTVEGLSSIKDDSLHPIQQRLAELYASQCGFCTPGMVMALYGTLNNIENPTMKDIEDSFDGNLCRCTGYRPILDAAKTFACDKQPVDCNKNQSVDPTTIISTTENKLLNYNDIQCPVFQFPPPLLKHKVQSIHISGKSSEWYRSTSLAELIALKREHPTAKIVSGHTMVQMDRKFKDKKYSVLIAVSQISELNVIEKSEHGMTIGACTTVAKFKEYCQSCSQVLPSYQMRTCHALLSQLNIFGSQQIRNLATVGGNIMHGSPISSLNPVLQACDAKLKLIKCNNSEEYEIPLREFCLSKKTLDGEHDQILVSVYIPFAEKNEYLQSYKQSKRRKLDIPIITCAFQVKLEQVPVQVNECAPDLTWKIQSTCLALGSMAPHTITMSKTQDYLRDRPWCRQTMKDALKCLLDELPLDEFSPGGQPEYRRTLMTSFFFKFYLFVTEQLRKTRPEISTDELSVSELSMATPYIRNLSRGEQEFQSKPNSNYVVGSSHTHNSAPLHGTGEAKYTCDIPTPSDGLYSALVLSTEPYAKILSIDTAQAEAMPGFKAFISHSDVTGSLMTGDVVNDEEVFPTTTIYCIGTIIGMVVADSEEGAQQASKLIQVKYECLEPLIVTIDQAVEHQSYSGRELSLKFGDIDQGFQEAEHIINGEFYMGGQEHFYLETNCCMAIPHERGELEIYASTQNATGVQEKVAAALGIPSHKIVVHVKRIGGGFGGKDSIRHIRLCIAVSIAALKLKRPVRLTLDRNTDMLISGPSSSFKSLYKVGFTSSGQFKALDITLYSNGGWSQDYSVPIMERALLHCDNVYSFKNLKCYGRVCKTHTQSATAYRGFGIPQAILIIENIVEHVASYLMVEPVKLRRMNLYAENDSTHFQQILIHWHIPKMWDELVKSSDYYQRMESIKKFNRENHYRKRGIAMNLAKLALGFTRKYMYQASALIHIYRDGTVLLTHGGTEMGQGLHTKTLQVAAEILQIDITLIRINDIATDKIPNASSTAGSTSSDLYGSATKNACEQINERLKPLREEFPAYNWFELISAAYYQRINLSAQGFYQTPHVADVDFANNFAHYPYFTTGCACSEVEIDTLTGDFHILRTDLLMDFGLSMNPNIDIGQIEGAFMQGVGMVTVEELIWGDEQHKWLPPGCLFTQGPGAYKVPSFNDIPIDFRISLFKNAPNPFAIFSSKGVSEPSITLSTTVFFAIKNAIGSYRRDNNLNEYFVLNSPATCEKIRMACADSLTKETVGEEQHGTFQANGSY</sequence>
<feature type="binding site" evidence="13">
    <location>
        <position position="414"/>
    </location>
    <ligand>
        <name>FAD</name>
        <dbReference type="ChEBI" id="CHEBI:57692"/>
    </ligand>
</feature>
<dbReference type="InterPro" id="IPR016208">
    <property type="entry name" value="Ald_Oxase/xanthine_DH-like"/>
</dbReference>
<dbReference type="FunFam" id="3.30.365.10:FF:000004">
    <property type="entry name" value="Xanthine dehydrogenase oxidase"/>
    <property type="match status" value="1"/>
</dbReference>
<feature type="binding site" evidence="14">
    <location>
        <position position="74"/>
    </location>
    <ligand>
        <name>[2Fe-2S] cluster</name>
        <dbReference type="ChEBI" id="CHEBI:190135"/>
        <label>1</label>
    </ligand>
</feature>
<keyword evidence="10 14" id="KW-0411">Iron-sulfur</keyword>
<dbReference type="Pfam" id="PF00941">
    <property type="entry name" value="FAD_binding_5"/>
    <property type="match status" value="1"/>
</dbReference>
<evidence type="ECO:0000256" key="6">
    <source>
        <dbReference type="ARBA" id="ARBA00022723"/>
    </source>
</evidence>
<dbReference type="FunFam" id="3.30.465.10:FF:000004">
    <property type="entry name" value="Xanthine dehydrogenase/oxidase"/>
    <property type="match status" value="1"/>
</dbReference>
<dbReference type="GO" id="GO:0005506">
    <property type="term" value="F:iron ion binding"/>
    <property type="evidence" value="ECO:0007669"/>
    <property type="project" value="InterPro"/>
</dbReference>
<keyword evidence="6 14" id="KW-0479">Metal-binding</keyword>
<dbReference type="Gene3D" id="3.10.20.30">
    <property type="match status" value="1"/>
</dbReference>
<comment type="caution">
    <text evidence="17">The sequence shown here is derived from an EMBL/GenBank/DDBJ whole genome shotgun (WGS) entry which is preliminary data.</text>
</comment>
<dbReference type="InterPro" id="IPR046867">
    <property type="entry name" value="AldOxase/xan_DH_MoCoBD2"/>
</dbReference>
<dbReference type="InterPro" id="IPR037165">
    <property type="entry name" value="AldOxase/xan_DH_Mopterin-bd_sf"/>
</dbReference>
<evidence type="ECO:0000256" key="1">
    <source>
        <dbReference type="ARBA" id="ARBA00001974"/>
    </source>
</evidence>
<dbReference type="PIRSF" id="PIRSF000127">
    <property type="entry name" value="Xanthine_DH"/>
    <property type="match status" value="1"/>
</dbReference>
<dbReference type="Gene3D" id="3.30.390.50">
    <property type="entry name" value="CO dehydrogenase flavoprotein, C-terminal domain"/>
    <property type="match status" value="1"/>
</dbReference>
<dbReference type="FunFam" id="3.30.365.10:FF:000001">
    <property type="entry name" value="Xanthine dehydrogenase oxidase"/>
    <property type="match status" value="1"/>
</dbReference>
<dbReference type="InterPro" id="IPR008274">
    <property type="entry name" value="AldOxase/xan_DH_MoCoBD1"/>
</dbReference>
<dbReference type="Gene3D" id="3.90.1170.50">
    <property type="entry name" value="Aldehyde oxidase/xanthine dehydrogenase, a/b hammerhead"/>
    <property type="match status" value="1"/>
</dbReference>
<feature type="binding site" evidence="14">
    <location>
        <position position="1082"/>
    </location>
    <ligand>
        <name>Mo-molybdopterin</name>
        <dbReference type="ChEBI" id="CHEBI:71302"/>
    </ligand>
    <ligandPart>
        <name>Mo</name>
        <dbReference type="ChEBI" id="CHEBI:28685"/>
    </ligandPart>
</feature>
<feature type="binding site" evidence="14">
    <location>
        <position position="800"/>
    </location>
    <ligand>
        <name>Mo-molybdopterin</name>
        <dbReference type="ChEBI" id="CHEBI:71302"/>
    </ligand>
    <ligandPart>
        <name>Mo</name>
        <dbReference type="ChEBI" id="CHEBI:28685"/>
    </ligandPart>
</feature>
<feature type="binding site" evidence="13">
    <location>
        <position position="883"/>
    </location>
    <ligand>
        <name>substrate</name>
    </ligand>
</feature>
<feature type="binding site" evidence="14">
    <location>
        <position position="769"/>
    </location>
    <ligand>
        <name>Mo-molybdopterin</name>
        <dbReference type="ChEBI" id="CHEBI:71302"/>
    </ligand>
    <ligandPart>
        <name>Mo</name>
        <dbReference type="ChEBI" id="CHEBI:28685"/>
    </ligandPart>
</feature>
<name>A0A815RSY9_ADIRI</name>
<dbReference type="Pfam" id="PF00111">
    <property type="entry name" value="Fer2"/>
    <property type="match status" value="1"/>
</dbReference>
<evidence type="ECO:0000256" key="13">
    <source>
        <dbReference type="PIRSR" id="PIRSR000127-2"/>
    </source>
</evidence>
<dbReference type="InterPro" id="IPR005107">
    <property type="entry name" value="CO_DH_flav_C"/>
</dbReference>
<dbReference type="InterPro" id="IPR012675">
    <property type="entry name" value="Beta-grasp_dom_sf"/>
</dbReference>
<evidence type="ECO:0000256" key="14">
    <source>
        <dbReference type="PIRSR" id="PIRSR000127-3"/>
    </source>
</evidence>
<dbReference type="FunFam" id="3.30.43.10:FF:000001">
    <property type="entry name" value="Xanthine dehydrogenase/oxidase"/>
    <property type="match status" value="1"/>
</dbReference>
<feature type="binding site" evidence="14">
    <location>
        <position position="52"/>
    </location>
    <ligand>
        <name>[2Fe-2S] cluster</name>
        <dbReference type="ChEBI" id="CHEBI:190135"/>
        <label>1</label>
    </ligand>
</feature>
<dbReference type="SUPFAM" id="SSF47741">
    <property type="entry name" value="CO dehydrogenase ISP C-domain like"/>
    <property type="match status" value="1"/>
</dbReference>
<feature type="domain" description="FAD-binding PCMH-type" evidence="16">
    <location>
        <begin position="220"/>
        <end position="406"/>
    </location>
</feature>
<feature type="binding site" evidence="13">
    <location>
        <position position="1013"/>
    </location>
    <ligand>
        <name>substrate</name>
    </ligand>
</feature>
<organism evidence="17 18">
    <name type="scientific">Adineta ricciae</name>
    <name type="common">Rotifer</name>
    <dbReference type="NCBI Taxonomy" id="249248"/>
    <lineage>
        <taxon>Eukaryota</taxon>
        <taxon>Metazoa</taxon>
        <taxon>Spiralia</taxon>
        <taxon>Gnathifera</taxon>
        <taxon>Rotifera</taxon>
        <taxon>Eurotatoria</taxon>
        <taxon>Bdelloidea</taxon>
        <taxon>Adinetida</taxon>
        <taxon>Adinetidae</taxon>
        <taxon>Adineta</taxon>
    </lineage>
</organism>
<dbReference type="InterPro" id="IPR006058">
    <property type="entry name" value="2Fe2S_fd_BS"/>
</dbReference>
<dbReference type="Gene3D" id="1.10.150.120">
    <property type="entry name" value="[2Fe-2S]-binding domain"/>
    <property type="match status" value="1"/>
</dbReference>
<keyword evidence="9 14" id="KW-0408">Iron</keyword>
<evidence type="ECO:0000256" key="2">
    <source>
        <dbReference type="ARBA" id="ARBA00006849"/>
    </source>
</evidence>
<feature type="binding site" evidence="14">
    <location>
        <position position="49"/>
    </location>
    <ligand>
        <name>[2Fe-2S] cluster</name>
        <dbReference type="ChEBI" id="CHEBI:190135"/>
        <label>1</label>
    </ligand>
</feature>
<dbReference type="InterPro" id="IPR016167">
    <property type="entry name" value="FAD-bd_PCMH_sub1"/>
</dbReference>
<evidence type="ECO:0008006" key="19">
    <source>
        <dbReference type="Google" id="ProtNLM"/>
    </source>
</evidence>
<dbReference type="PROSITE" id="PS51387">
    <property type="entry name" value="FAD_PCMH"/>
    <property type="match status" value="1"/>
</dbReference>
<evidence type="ECO:0000256" key="5">
    <source>
        <dbReference type="ARBA" id="ARBA00022714"/>
    </source>
</evidence>
<comment type="cofactor">
    <cofactor evidence="11">
        <name>[2Fe-2S] cluster</name>
        <dbReference type="ChEBI" id="CHEBI:190135"/>
    </cofactor>
</comment>
<dbReference type="InterPro" id="IPR000674">
    <property type="entry name" value="Ald_Oxase/Xan_DH_a/b"/>
</dbReference>
<dbReference type="InterPro" id="IPR002888">
    <property type="entry name" value="2Fe-2S-bd"/>
</dbReference>
<comment type="cofactor">
    <cofactor evidence="14">
        <name>[2Fe-2S] cluster</name>
        <dbReference type="ChEBI" id="CHEBI:190135"/>
    </cofactor>
    <text evidence="14">Binds 2 [2Fe-2S] clusters.</text>
</comment>
<accession>A0A815RSY9</accession>
<dbReference type="PROSITE" id="PS51085">
    <property type="entry name" value="2FE2S_FER_2"/>
    <property type="match status" value="1"/>
</dbReference>
<dbReference type="SMART" id="SM01008">
    <property type="entry name" value="Ald_Xan_dh_C"/>
    <property type="match status" value="1"/>
</dbReference>
<dbReference type="OrthoDB" id="8300278at2759"/>
<feature type="binding site" evidence="14">
    <location>
        <position position="115"/>
    </location>
    <ligand>
        <name>[2Fe-2S] cluster</name>
        <dbReference type="ChEBI" id="CHEBI:190135"/>
        <label>2</label>
    </ligand>
</feature>
<dbReference type="Gene3D" id="3.30.43.10">
    <property type="entry name" value="Uridine Diphospho-n-acetylenolpyruvylglucosamine Reductase, domain 2"/>
    <property type="match status" value="1"/>
</dbReference>